<sequence>MKVILFIFSIYFLGLNIMPCNDGNIEHHDDIEHTVDNDDHNHDDDHDHEDECSPFCQCNCCSVHVISFEFEPLEFTILPAINSQISFYISPVYDGFDGSILQPPQLNS</sequence>
<comment type="caution">
    <text evidence="1">The sequence shown here is derived from an EMBL/GenBank/DDBJ whole genome shotgun (WGS) entry which is preliminary data.</text>
</comment>
<evidence type="ECO:0000313" key="2">
    <source>
        <dbReference type="Proteomes" id="UP001194729"/>
    </source>
</evidence>
<dbReference type="Pfam" id="PF20365">
    <property type="entry name" value="DUF6660"/>
    <property type="match status" value="1"/>
</dbReference>
<dbReference type="EMBL" id="JADKYU010000318">
    <property type="protein sequence ID" value="MBF4983948.1"/>
    <property type="molecule type" value="Genomic_DNA"/>
</dbReference>
<dbReference type="InterPro" id="IPR046601">
    <property type="entry name" value="DUF6660"/>
</dbReference>
<keyword evidence="2" id="KW-1185">Reference proteome</keyword>
<organism evidence="1 2">
    <name type="scientific">Nonlabens mediterrranea</name>
    <dbReference type="NCBI Taxonomy" id="1419947"/>
    <lineage>
        <taxon>Bacteria</taxon>
        <taxon>Pseudomonadati</taxon>
        <taxon>Bacteroidota</taxon>
        <taxon>Flavobacteriia</taxon>
        <taxon>Flavobacteriales</taxon>
        <taxon>Flavobacteriaceae</taxon>
        <taxon>Nonlabens</taxon>
    </lineage>
</organism>
<reference evidence="1 2" key="1">
    <citation type="submission" date="2020-11" db="EMBL/GenBank/DDBJ databases">
        <title>P. mediterranea TC4 genome.</title>
        <authorList>
            <person name="Molmeret M."/>
        </authorList>
    </citation>
    <scope>NUCLEOTIDE SEQUENCE [LARGE SCALE GENOMIC DNA]</scope>
    <source>
        <strain evidence="1 2">TC4</strain>
    </source>
</reference>
<accession>A0ABS0A543</accession>
<gene>
    <name evidence="1" type="ORF">FNJ87_06230</name>
</gene>
<evidence type="ECO:0008006" key="3">
    <source>
        <dbReference type="Google" id="ProtNLM"/>
    </source>
</evidence>
<protein>
    <recommendedName>
        <fullName evidence="3">DUF2946 domain-containing protein</fullName>
    </recommendedName>
</protein>
<proteinExistence type="predicted"/>
<name>A0ABS0A543_9FLAO</name>
<dbReference type="Proteomes" id="UP001194729">
    <property type="component" value="Unassembled WGS sequence"/>
</dbReference>
<evidence type="ECO:0000313" key="1">
    <source>
        <dbReference type="EMBL" id="MBF4983948.1"/>
    </source>
</evidence>